<feature type="region of interest" description="Disordered" evidence="5">
    <location>
        <begin position="441"/>
        <end position="472"/>
    </location>
</feature>
<dbReference type="CDD" id="cd20686">
    <property type="entry name" value="CdiA-CT_Ec-like"/>
    <property type="match status" value="1"/>
</dbReference>
<sequence length="1116" mass="113742">MTAVTLRASAVQTDGALTLAAGGDVLLTTQTEQHDEQRNHTGLSKGLASSTLTRTEDSLSQTLAVGSMLSAGSIDVSGKNIAVMGSNVVADQDISLRAQENITVGTAQQSESESHLFEQKKSGLMSTGGIGVTVGSSSTKMTDSGQSISSVGSTVGSVLGNVSMTAGEDLRVQGAEVLAGKDISLTGKNVSILAAENQLTQSHTVEQKQSGLTLALSGAVGSAVNTAVTTAKAASEESSGRLGALQGVKAALNGVQAGQLVQAEGGDTASMFGISASLGSQKSSSEQHQEQTHVTGSTLTAGNNLTINATGEGNAANSGDIVVQGSQLQAGGDTTLDAARDVLLLGAANTQKTDGSNSSSGGSVGVSLGISGASSGLSIFANANKGQGSEHGDGTSWTETTLDSGGTLSVHSGRDTSLVGAQVSGETVKVEVGRDLLLQSQQDSDNYDAKQQNSSVGGSFSPGSMTGSISINGSQDKLNSNFDSVQEQTGIFAGSGGFDITVGGHTQLDGAVIGSTATADKNTLDTGTLGFSDIDNQADFKVEHQSVGISTGGNIGSQFVGNMANGLLVGANNEGHADSTTHAAVSEGTITVRDTDNQQQNVDDLSRDVEQANNALSPIFDKEKEQNRLKEAQLIGEIGSQVGDVFRTQGQIIATQAANEKMQEVSEADREAAKANWEKANPGQVATAEDINGQVYKTAYDQAFNASGYGTGGKFQQAVQAATAALQGLAGGDIAKAIAGGSAPYLAEVIKQSTGDNEEARLAAHAVVGSVLAHLQGNSAVAGGAGALTGEIAADLIMQQLYPGKMVSELSETEKQTISALSTLAAGLAGGLTGDSSADAVAGAQAGKNAVENNSLNPNDFGKGMADIGMSQTSLGASMLQSGASPDEIAAALIKNAQGDMPEGQDAVKGLLIAWGEFFGVPVSALTANGEMTPEKAAEILASGVPTSEAKLVQYVFAKAFLSVTKAVYPEGISFKITQPEHLAKLDGYSQRKGISGTHNADAFYSTVNDKGVKVIGETQSNIKGINEVKYQIPSYDRAGNVIGYKAQVFTKTIYDPKVFTDQKILDLGQQAASSGYKAAIASGQREYTASAGGIQFQVYLDKKTGIVENFFPVTN</sequence>
<dbReference type="Proteomes" id="UP000019439">
    <property type="component" value="Chromosome"/>
</dbReference>
<dbReference type="InterPro" id="IPR025157">
    <property type="entry name" value="Hemagglutinin_rpt"/>
</dbReference>
<feature type="region of interest" description="Disordered" evidence="5">
    <location>
        <begin position="278"/>
        <end position="303"/>
    </location>
</feature>
<name>A0ABN4CS72_9GAMM</name>
<organism evidence="8 9">
    <name type="scientific">Yersinia similis</name>
    <dbReference type="NCBI Taxonomy" id="367190"/>
    <lineage>
        <taxon>Bacteria</taxon>
        <taxon>Pseudomonadati</taxon>
        <taxon>Pseudomonadota</taxon>
        <taxon>Gammaproteobacteria</taxon>
        <taxon>Enterobacterales</taxon>
        <taxon>Yersiniaceae</taxon>
        <taxon>Yersinia</taxon>
    </lineage>
</organism>
<dbReference type="Pfam" id="PF04829">
    <property type="entry name" value="PT-VENN"/>
    <property type="match status" value="1"/>
</dbReference>
<evidence type="ECO:0000313" key="9">
    <source>
        <dbReference type="Proteomes" id="UP000019439"/>
    </source>
</evidence>
<evidence type="ECO:0000256" key="2">
    <source>
        <dbReference type="ARBA" id="ARBA00022656"/>
    </source>
</evidence>
<keyword evidence="3" id="KW-1266">Target cell cytoplasm</keyword>
<proteinExistence type="predicted"/>
<evidence type="ECO:0000313" key="8">
    <source>
        <dbReference type="EMBL" id="AHK21645.1"/>
    </source>
</evidence>
<dbReference type="Pfam" id="PF13332">
    <property type="entry name" value="Fil_haemagg_2"/>
    <property type="match status" value="2"/>
</dbReference>
<gene>
    <name evidence="8" type="ORF">BF17_22050</name>
</gene>
<accession>A0ABN4CS72</accession>
<dbReference type="InterPro" id="IPR029501">
    <property type="entry name" value="EndoU_bac"/>
</dbReference>
<evidence type="ECO:0000256" key="3">
    <source>
        <dbReference type="ARBA" id="ARBA00022913"/>
    </source>
</evidence>
<feature type="compositionally biased region" description="Polar residues" evidence="5">
    <location>
        <begin position="292"/>
        <end position="303"/>
    </location>
</feature>
<dbReference type="EMBL" id="CP007230">
    <property type="protein sequence ID" value="AHK21645.1"/>
    <property type="molecule type" value="Genomic_DNA"/>
</dbReference>
<protein>
    <submittedName>
        <fullName evidence="8">Hemagglutinin</fullName>
    </submittedName>
</protein>
<evidence type="ECO:0000256" key="1">
    <source>
        <dbReference type="ARBA" id="ARBA00004219"/>
    </source>
</evidence>
<keyword evidence="4" id="KW-0843">Virulence</keyword>
<keyword evidence="9" id="KW-1185">Reference proteome</keyword>
<evidence type="ECO:0000256" key="4">
    <source>
        <dbReference type="ARBA" id="ARBA00023026"/>
    </source>
</evidence>
<keyword evidence="2" id="KW-0800">Toxin</keyword>
<feature type="domain" description="Bacterial EndoU nuclease" evidence="7">
    <location>
        <begin position="991"/>
        <end position="1114"/>
    </location>
</feature>
<feature type="domain" description="VENN motif-containing" evidence="6">
    <location>
        <begin position="807"/>
        <end position="857"/>
    </location>
</feature>
<evidence type="ECO:0000259" key="7">
    <source>
        <dbReference type="Pfam" id="PF14436"/>
    </source>
</evidence>
<feature type="region of interest" description="Disordered" evidence="5">
    <location>
        <begin position="384"/>
        <end position="409"/>
    </location>
</feature>
<evidence type="ECO:0000259" key="6">
    <source>
        <dbReference type="Pfam" id="PF04829"/>
    </source>
</evidence>
<dbReference type="Pfam" id="PF14436">
    <property type="entry name" value="EndoU_bacteria"/>
    <property type="match status" value="1"/>
</dbReference>
<evidence type="ECO:0000256" key="5">
    <source>
        <dbReference type="SAM" id="MobiDB-lite"/>
    </source>
</evidence>
<feature type="region of interest" description="Disordered" evidence="5">
    <location>
        <begin position="32"/>
        <end position="51"/>
    </location>
</feature>
<reference evidence="8 9" key="1">
    <citation type="journal article" date="2014" name="Genome Announc.">
        <title>Genome Sequence of Yersinia similis Y228T, a Member of the Yersinia pseudotuberculosis Complex.</title>
        <authorList>
            <person name="Sprague L.D."/>
            <person name="Neubauer H."/>
        </authorList>
    </citation>
    <scope>NUCLEOTIDE SEQUENCE [LARGE SCALE GENOMIC DNA]</scope>
    <source>
        <strain evidence="8 9">228</strain>
    </source>
</reference>
<dbReference type="InterPro" id="IPR006914">
    <property type="entry name" value="VENN_dom"/>
</dbReference>
<comment type="subcellular location">
    <subcellularLocation>
        <location evidence="1">Target cell</location>
        <location evidence="1">Target cell cytoplasm</location>
    </subcellularLocation>
</comment>
<feature type="compositionally biased region" description="Polar residues" evidence="5">
    <location>
        <begin position="395"/>
        <end position="409"/>
    </location>
</feature>